<dbReference type="RefSeq" id="WP_244709721.1">
    <property type="nucleotide sequence ID" value="NZ_CP095073.1"/>
</dbReference>
<evidence type="ECO:0000313" key="2">
    <source>
        <dbReference type="Proteomes" id="UP000831787"/>
    </source>
</evidence>
<protein>
    <submittedName>
        <fullName evidence="1">Uncharacterized protein</fullName>
    </submittedName>
</protein>
<dbReference type="EMBL" id="CP095073">
    <property type="protein sequence ID" value="UOQ44067.1"/>
    <property type="molecule type" value="Genomic_DNA"/>
</dbReference>
<keyword evidence="2" id="KW-1185">Reference proteome</keyword>
<evidence type="ECO:0000313" key="1">
    <source>
        <dbReference type="EMBL" id="UOQ44067.1"/>
    </source>
</evidence>
<organism evidence="1 2">
    <name type="scientific">Halobacillus salinarum</name>
    <dbReference type="NCBI Taxonomy" id="2932257"/>
    <lineage>
        <taxon>Bacteria</taxon>
        <taxon>Bacillati</taxon>
        <taxon>Bacillota</taxon>
        <taxon>Bacilli</taxon>
        <taxon>Bacillales</taxon>
        <taxon>Bacillaceae</taxon>
        <taxon>Halobacillus</taxon>
    </lineage>
</organism>
<accession>A0ABY4EJ36</accession>
<dbReference type="Proteomes" id="UP000831787">
    <property type="component" value="Chromosome"/>
</dbReference>
<gene>
    <name evidence="1" type="ORF">MUN89_19730</name>
</gene>
<sequence>MNEAFEKYDFPWSQPKKVLVPLVYVNEKNTESTFQLKLDLIEAEDQAPLKGK</sequence>
<proteinExistence type="predicted"/>
<name>A0ABY4EJ36_9BACI</name>
<reference evidence="1 2" key="1">
    <citation type="submission" date="2022-04" db="EMBL/GenBank/DDBJ databases">
        <title>Halobacillus sp. isolated from saltern.</title>
        <authorList>
            <person name="Won M."/>
            <person name="Lee C.-M."/>
            <person name="Woen H.-Y."/>
            <person name="Kwon S.-W."/>
        </authorList>
    </citation>
    <scope>NUCLEOTIDE SEQUENCE [LARGE SCALE GENOMIC DNA]</scope>
    <source>
        <strain evidence="1 2">SSBR10-3</strain>
    </source>
</reference>